<dbReference type="EMBL" id="FR854086">
    <property type="protein sequence ID" value="CCA85281.1"/>
    <property type="molecule type" value="Genomic_DNA"/>
</dbReference>
<sequence length="79" mass="8704">MRYLKRGSNQAQPSPTFPLQSHCRIVLGTEVVCVANASAGEVSEFLGRSLAKIAARSWDEHGRQPRLALGRLPDTRTNE</sequence>
<evidence type="ECO:0000313" key="1">
    <source>
        <dbReference type="EMBL" id="CCA85281.1"/>
    </source>
</evidence>
<proteinExistence type="predicted"/>
<organism evidence="1">
    <name type="scientific">Ralstonia syzygii R24</name>
    <dbReference type="NCBI Taxonomy" id="907261"/>
    <lineage>
        <taxon>Bacteria</taxon>
        <taxon>Pseudomonadati</taxon>
        <taxon>Pseudomonadota</taxon>
        <taxon>Betaproteobacteria</taxon>
        <taxon>Burkholderiales</taxon>
        <taxon>Burkholderiaceae</taxon>
        <taxon>Ralstonia</taxon>
        <taxon>Ralstonia solanacearum species complex</taxon>
    </lineage>
</organism>
<dbReference type="AlphaFoldDB" id="G2ZY87"/>
<protein>
    <submittedName>
        <fullName evidence="1">Uncharacterized protein</fullName>
    </submittedName>
</protein>
<reference evidence="1" key="2">
    <citation type="submission" date="2011-04" db="EMBL/GenBank/DDBJ databases">
        <authorList>
            <person name="Genoscope - CEA"/>
        </authorList>
    </citation>
    <scope>NUCLEOTIDE SEQUENCE</scope>
    <source>
        <strain evidence="1">R24</strain>
    </source>
</reference>
<gene>
    <name evidence="1" type="ORF">RALSY_11290</name>
</gene>
<accession>G2ZY87</accession>
<name>G2ZY87_9RALS</name>
<reference evidence="1" key="1">
    <citation type="journal article" date="2011" name="PLoS ONE">
        <title>Ralstonia syzygii, the Blood Disease Bacterium and some Asian R. solanacearum strains form a single genomic species despite divergent lifestyles.</title>
        <authorList>
            <person name="Remenant B."/>
            <person name="de Cambiaire J.C."/>
            <person name="Cellier G."/>
            <person name="Jacobs J.M."/>
            <person name="Mangenot S."/>
            <person name="Barbe V."/>
            <person name="Lajus A."/>
            <person name="Vallenet D."/>
            <person name="Medigue C."/>
            <person name="Fegan M."/>
            <person name="Allen C."/>
            <person name="Prior P."/>
        </authorList>
    </citation>
    <scope>NUCLEOTIDE SEQUENCE</scope>
    <source>
        <strain evidence="1">R24</strain>
    </source>
</reference>